<evidence type="ECO:0000256" key="1">
    <source>
        <dbReference type="SAM" id="MobiDB-lite"/>
    </source>
</evidence>
<dbReference type="STRING" id="416944.SAMN05421548_1336"/>
<dbReference type="EMBL" id="FMYQ01000033">
    <property type="protein sequence ID" value="SDE10608.1"/>
    <property type="molecule type" value="Genomic_DNA"/>
</dbReference>
<dbReference type="Gene3D" id="2.70.98.10">
    <property type="match status" value="1"/>
</dbReference>
<dbReference type="PANTHER" id="PTHR11122">
    <property type="entry name" value="APOSPORY-ASSOCIATED PROTEIN C-RELATED"/>
    <property type="match status" value="1"/>
</dbReference>
<dbReference type="Proteomes" id="UP000198908">
    <property type="component" value="Unassembled WGS sequence"/>
</dbReference>
<dbReference type="InterPro" id="IPR008183">
    <property type="entry name" value="Aldose_1/G6P_1-epimerase"/>
</dbReference>
<accession>A0A1G7A6Q4</accession>
<gene>
    <name evidence="2" type="ORF">SAMN05421548_1336</name>
</gene>
<dbReference type="SUPFAM" id="SSF74650">
    <property type="entry name" value="Galactose mutarotase-like"/>
    <property type="match status" value="1"/>
</dbReference>
<dbReference type="PANTHER" id="PTHR11122:SF13">
    <property type="entry name" value="GLUCOSE-6-PHOSPHATE 1-EPIMERASE"/>
    <property type="match status" value="1"/>
</dbReference>
<proteinExistence type="predicted"/>
<organism evidence="2 3">
    <name type="scientific">Paraburkholderia lycopersici</name>
    <dbReference type="NCBI Taxonomy" id="416944"/>
    <lineage>
        <taxon>Bacteria</taxon>
        <taxon>Pseudomonadati</taxon>
        <taxon>Pseudomonadota</taxon>
        <taxon>Betaproteobacteria</taxon>
        <taxon>Burkholderiales</taxon>
        <taxon>Burkholderiaceae</taxon>
        <taxon>Paraburkholderia</taxon>
    </lineage>
</organism>
<feature type="region of interest" description="Disordered" evidence="1">
    <location>
        <begin position="1"/>
        <end position="25"/>
    </location>
</feature>
<dbReference type="AlphaFoldDB" id="A0A1G7A6Q4"/>
<dbReference type="Pfam" id="PF01263">
    <property type="entry name" value="Aldose_epim"/>
    <property type="match status" value="1"/>
</dbReference>
<dbReference type="InterPro" id="IPR011013">
    <property type="entry name" value="Gal_mutarotase_sf_dom"/>
</dbReference>
<dbReference type="InterPro" id="IPR014718">
    <property type="entry name" value="GH-type_carb-bd"/>
</dbReference>
<evidence type="ECO:0000313" key="2">
    <source>
        <dbReference type="EMBL" id="SDE10608.1"/>
    </source>
</evidence>
<reference evidence="3" key="1">
    <citation type="submission" date="2016-09" db="EMBL/GenBank/DDBJ databases">
        <authorList>
            <person name="Varghese N."/>
            <person name="Submissions S."/>
        </authorList>
    </citation>
    <scope>NUCLEOTIDE SEQUENCE [LARGE SCALE GENOMIC DNA]</scope>
    <source>
        <strain evidence="3">TNe-862</strain>
    </source>
</reference>
<evidence type="ECO:0000313" key="3">
    <source>
        <dbReference type="Proteomes" id="UP000198908"/>
    </source>
</evidence>
<name>A0A1G7A6Q4_9BURK</name>
<dbReference type="GO" id="GO:0005975">
    <property type="term" value="P:carbohydrate metabolic process"/>
    <property type="evidence" value="ECO:0007669"/>
    <property type="project" value="InterPro"/>
</dbReference>
<sequence length="327" mass="36212">MRKRRKIRLPGALRPRPLFQGPPMNAHTQHDILTLSRGASTLRFAPWAGGRLLSWHVDGQPVIAWPDDANWAEPARVRGGNPLLFPFLGRHRVDGQIGRWRDGEGVVRDLPMHGFARDLPFAAQTDDDGHGIRMTLVDSDATRTGYPFAFRFEAAYRLADAHTLDVTLTATNTGPEPLPWYAGHHFYFALPHTLRAQTTLELPPTQRRYQLADGSISTAEPGAAQYRLDDASIIDRFHLLEPTPPATPVRLVTAGLGRRVTIDLNRPGSLPWYAVTTWTEAAGSDFYCVEPWLGLPDAIHNGLGLHWLAPGHAETTALRIGVETSAD</sequence>
<keyword evidence="3" id="KW-1185">Reference proteome</keyword>
<protein>
    <submittedName>
        <fullName evidence="2">Galactose mutarotase</fullName>
    </submittedName>
</protein>
<dbReference type="GO" id="GO:0030246">
    <property type="term" value="F:carbohydrate binding"/>
    <property type="evidence" value="ECO:0007669"/>
    <property type="project" value="InterPro"/>
</dbReference>
<dbReference type="GO" id="GO:0016853">
    <property type="term" value="F:isomerase activity"/>
    <property type="evidence" value="ECO:0007669"/>
    <property type="project" value="InterPro"/>
</dbReference>